<organism evidence="1 2">
    <name type="scientific">Streptococcus pneumoniae</name>
    <dbReference type="NCBI Taxonomy" id="1313"/>
    <lineage>
        <taxon>Bacteria</taxon>
        <taxon>Bacillati</taxon>
        <taxon>Bacillota</taxon>
        <taxon>Bacilli</taxon>
        <taxon>Lactobacillales</taxon>
        <taxon>Streptococcaceae</taxon>
        <taxon>Streptococcus</taxon>
    </lineage>
</organism>
<dbReference type="AlphaFoldDB" id="A0AA44MP90"/>
<accession>A0AA44MP90</accession>
<dbReference type="Proteomes" id="UP000214939">
    <property type="component" value="Unassembled WGS sequence"/>
</dbReference>
<dbReference type="EMBL" id="NNBW01000632">
    <property type="protein sequence ID" value="OYL17136.1"/>
    <property type="molecule type" value="Genomic_DNA"/>
</dbReference>
<dbReference type="InterPro" id="IPR041164">
    <property type="entry name" value="LDcluster4"/>
</dbReference>
<dbReference type="Gene3D" id="3.40.50.450">
    <property type="match status" value="1"/>
</dbReference>
<name>A0AA44MP90_STREE</name>
<gene>
    <name evidence="1" type="ORF">A5N45_13600</name>
</gene>
<dbReference type="Pfam" id="PF18306">
    <property type="entry name" value="LDcluster4"/>
    <property type="match status" value="1"/>
</dbReference>
<dbReference type="SUPFAM" id="SSF102405">
    <property type="entry name" value="MCP/YpsA-like"/>
    <property type="match status" value="1"/>
</dbReference>
<comment type="caution">
    <text evidence="1">The sequence shown here is derived from an EMBL/GenBank/DDBJ whole genome shotgun (WGS) entry which is preliminary data.</text>
</comment>
<reference evidence="1 2" key="1">
    <citation type="submission" date="2017-07" db="EMBL/GenBank/DDBJ databases">
        <title>Invasive disease caused simultaneously by more than one serotype of Streptococcus pneumoniae, South Africa.</title>
        <authorList>
            <person name="Ndlangisa K."/>
            <person name="Du Plessis M."/>
            <person name="Von Gottberg A."/>
        </authorList>
    </citation>
    <scope>NUCLEOTIDE SEQUENCE [LARGE SCALE GENOMIC DNA]</scope>
    <source>
        <strain evidence="1 2">8227-15B</strain>
    </source>
</reference>
<feature type="non-terminal residue" evidence="1">
    <location>
        <position position="70"/>
    </location>
</feature>
<sequence>MVDTSAPASRLDTDPRRAHVSLSKHPYQIGVFGSGTIGPRVYELAYQVGAEIAKQGHILISGGMTGTMEA</sequence>
<dbReference type="RefSeq" id="WP_222597678.1">
    <property type="nucleotide sequence ID" value="NZ_NNBW01000632.1"/>
</dbReference>
<protein>
    <submittedName>
        <fullName evidence="1">TIGR00725 family protein</fullName>
    </submittedName>
</protein>
<proteinExistence type="predicted"/>
<evidence type="ECO:0000313" key="2">
    <source>
        <dbReference type="Proteomes" id="UP000214939"/>
    </source>
</evidence>
<evidence type="ECO:0000313" key="1">
    <source>
        <dbReference type="EMBL" id="OYL17136.1"/>
    </source>
</evidence>